<evidence type="ECO:0000313" key="1">
    <source>
        <dbReference type="EMBL" id="CAG8511440.1"/>
    </source>
</evidence>
<dbReference type="EMBL" id="CAJVQB010000879">
    <property type="protein sequence ID" value="CAG8511440.1"/>
    <property type="molecule type" value="Genomic_DNA"/>
</dbReference>
<gene>
    <name evidence="1" type="ORF">GMARGA_LOCUS2702</name>
</gene>
<dbReference type="SUPFAM" id="SSF47095">
    <property type="entry name" value="HMG-box"/>
    <property type="match status" value="1"/>
</dbReference>
<comment type="caution">
    <text evidence="1">The sequence shown here is derived from an EMBL/GenBank/DDBJ whole genome shotgun (WGS) entry which is preliminary data.</text>
</comment>
<dbReference type="Gene3D" id="1.10.30.10">
    <property type="entry name" value="High mobility group box domain"/>
    <property type="match status" value="1"/>
</dbReference>
<protein>
    <submittedName>
        <fullName evidence="1">1784_t:CDS:1</fullName>
    </submittedName>
</protein>
<name>A0ABM8W2Y9_GIGMA</name>
<organism evidence="1 2">
    <name type="scientific">Gigaspora margarita</name>
    <dbReference type="NCBI Taxonomy" id="4874"/>
    <lineage>
        <taxon>Eukaryota</taxon>
        <taxon>Fungi</taxon>
        <taxon>Fungi incertae sedis</taxon>
        <taxon>Mucoromycota</taxon>
        <taxon>Glomeromycotina</taxon>
        <taxon>Glomeromycetes</taxon>
        <taxon>Diversisporales</taxon>
        <taxon>Gigasporaceae</taxon>
        <taxon>Gigaspora</taxon>
    </lineage>
</organism>
<evidence type="ECO:0000313" key="2">
    <source>
        <dbReference type="Proteomes" id="UP000789901"/>
    </source>
</evidence>
<proteinExistence type="predicted"/>
<sequence>MEWHYHIDLNIDVRKEVQKLLKFKSKTFLPLKQLITNANRNKKHPNQDKTGYQPRAQNGFVLWRKDLNAFLKNSRKSIREVSQLACKLWKGESPVSTYEKWKIDEIKLLYRKVSDIAKKVHNYNYPSYKYSPKRKNPKRKNLKFYKISTMHCYEPQSYYPHHYNFYSANIQQQERVSSSWNVLTPISNPYSYLSNIQQNDRQSVENYVLI</sequence>
<dbReference type="InterPro" id="IPR036910">
    <property type="entry name" value="HMG_box_dom_sf"/>
</dbReference>
<keyword evidence="2" id="KW-1185">Reference proteome</keyword>
<dbReference type="Proteomes" id="UP000789901">
    <property type="component" value="Unassembled WGS sequence"/>
</dbReference>
<accession>A0ABM8W2Y9</accession>
<reference evidence="1 2" key="1">
    <citation type="submission" date="2021-06" db="EMBL/GenBank/DDBJ databases">
        <authorList>
            <person name="Kallberg Y."/>
            <person name="Tangrot J."/>
            <person name="Rosling A."/>
        </authorList>
    </citation>
    <scope>NUCLEOTIDE SEQUENCE [LARGE SCALE GENOMIC DNA]</scope>
    <source>
        <strain evidence="1 2">120-4 pot B 10/14</strain>
    </source>
</reference>